<evidence type="ECO:0000256" key="5">
    <source>
        <dbReference type="ARBA" id="ARBA00022801"/>
    </source>
</evidence>
<evidence type="ECO:0000256" key="4">
    <source>
        <dbReference type="ARBA" id="ARBA00022729"/>
    </source>
</evidence>
<evidence type="ECO:0000256" key="8">
    <source>
        <dbReference type="SAM" id="SignalP"/>
    </source>
</evidence>
<organism evidence="9 10">
    <name type="scientific">Vibrio porteresiae DSM 19223</name>
    <dbReference type="NCBI Taxonomy" id="1123496"/>
    <lineage>
        <taxon>Bacteria</taxon>
        <taxon>Pseudomonadati</taxon>
        <taxon>Pseudomonadota</taxon>
        <taxon>Gammaproteobacteria</taxon>
        <taxon>Vibrionales</taxon>
        <taxon>Vibrionaceae</taxon>
        <taxon>Vibrio</taxon>
    </lineage>
</organism>
<evidence type="ECO:0000313" key="10">
    <source>
        <dbReference type="Proteomes" id="UP001304071"/>
    </source>
</evidence>
<feature type="signal peptide" evidence="8">
    <location>
        <begin position="1"/>
        <end position="25"/>
    </location>
</feature>
<evidence type="ECO:0000313" key="9">
    <source>
        <dbReference type="EMBL" id="WPC76630.1"/>
    </source>
</evidence>
<keyword evidence="7" id="KW-1015">Disulfide bond</keyword>
<evidence type="ECO:0000256" key="1">
    <source>
        <dbReference type="ARBA" id="ARBA00006249"/>
    </source>
</evidence>
<protein>
    <submittedName>
        <fullName evidence="9">Tannase/feruloyl esterase family alpha/beta hydrolase</fullName>
    </submittedName>
</protein>
<sequence length="545" mass="58961">MKALKVYPVGLAILGVAGFANPALAASAQQCAQLQNTELFNGKITEAEYVKEGMSQLDPNRMFTGASNHTFKLPAHCLVRGEVTRHKGADGKDYALRFELRLPDEWANKFIFQGGGGTDGFLANAIGTIPLYGATELPALARGFAVVSMNGGHDGLDASFGLDQQARLDYAYAAIGKVTDTAKYLIKTYYQKAPQHSFFMGCSNGGREAMIAAQRYPTQFDGVVAANPGFHLSRAGVSEAWDTKQLMNIAPKDKNGKKVLANALSDQDLTLLSNAVLKKCDAIDGLKDGIINDYLACDFQPEDVQCKAGNTKNCLSAEKVNTIKTVFGGPKDSQGNDLYSDWPYDAGVNAMGWRMWKLGSSQDADKPDALNATLGLNSLQFYFMTPPNMEVNPSNFDFDKDVVKTNETGAINDATSTMLSTFKARGGKLIVVQGVSDPVFSANDIKRWYENTSKHTDGDMNKTREWGRLFMVPGMTHCGGGPALDDIDPLTAIDNWVTKNQAPAYLPAKGGQAFPGKSQPICPFPQVAKYNGKGDANDINSFHCE</sequence>
<evidence type="ECO:0000256" key="3">
    <source>
        <dbReference type="ARBA" id="ARBA00022723"/>
    </source>
</evidence>
<name>A0ABZ0QJI9_9VIBR</name>
<dbReference type="Gene3D" id="3.40.50.1820">
    <property type="entry name" value="alpha/beta hydrolase"/>
    <property type="match status" value="1"/>
</dbReference>
<keyword evidence="3" id="KW-0479">Metal-binding</keyword>
<gene>
    <name evidence="9" type="ORF">R8Z52_19060</name>
</gene>
<dbReference type="InterPro" id="IPR029058">
    <property type="entry name" value="AB_hydrolase_fold"/>
</dbReference>
<evidence type="ECO:0000256" key="6">
    <source>
        <dbReference type="ARBA" id="ARBA00022837"/>
    </source>
</evidence>
<evidence type="ECO:0000256" key="2">
    <source>
        <dbReference type="ARBA" id="ARBA00022487"/>
    </source>
</evidence>
<keyword evidence="2" id="KW-0719">Serine esterase</keyword>
<keyword evidence="6" id="KW-0106">Calcium</keyword>
<keyword evidence="4 8" id="KW-0732">Signal</keyword>
<dbReference type="PANTHER" id="PTHR33938:SF15">
    <property type="entry name" value="FERULOYL ESTERASE B-RELATED"/>
    <property type="match status" value="1"/>
</dbReference>
<dbReference type="Pfam" id="PF07519">
    <property type="entry name" value="Tannase"/>
    <property type="match status" value="1"/>
</dbReference>
<feature type="chain" id="PRO_5047314028" evidence="8">
    <location>
        <begin position="26"/>
        <end position="545"/>
    </location>
</feature>
<dbReference type="EMBL" id="CP138204">
    <property type="protein sequence ID" value="WPC76630.1"/>
    <property type="molecule type" value="Genomic_DNA"/>
</dbReference>
<keyword evidence="5 9" id="KW-0378">Hydrolase</keyword>
<dbReference type="InterPro" id="IPR011118">
    <property type="entry name" value="Tannase/feruloyl_esterase"/>
</dbReference>
<evidence type="ECO:0000256" key="7">
    <source>
        <dbReference type="ARBA" id="ARBA00023157"/>
    </source>
</evidence>
<proteinExistence type="inferred from homology"/>
<reference evidence="9 10" key="1">
    <citation type="submission" date="2023-11" db="EMBL/GenBank/DDBJ databases">
        <title>Plant-associative lifestyle of Vibrio porteresiae and its evolutionary dynamics.</title>
        <authorList>
            <person name="Rameshkumar N."/>
            <person name="Kirti K."/>
        </authorList>
    </citation>
    <scope>NUCLEOTIDE SEQUENCE [LARGE SCALE GENOMIC DNA]</scope>
    <source>
        <strain evidence="9 10">MSSRF30</strain>
    </source>
</reference>
<dbReference type="RefSeq" id="WP_261897032.1">
    <property type="nucleotide sequence ID" value="NZ_AP024896.1"/>
</dbReference>
<dbReference type="Proteomes" id="UP001304071">
    <property type="component" value="Chromosome 2"/>
</dbReference>
<accession>A0ABZ0QJI9</accession>
<dbReference type="GO" id="GO:0016787">
    <property type="term" value="F:hydrolase activity"/>
    <property type="evidence" value="ECO:0007669"/>
    <property type="project" value="UniProtKB-KW"/>
</dbReference>
<dbReference type="PANTHER" id="PTHR33938">
    <property type="entry name" value="FERULOYL ESTERASE B-RELATED"/>
    <property type="match status" value="1"/>
</dbReference>
<comment type="similarity">
    <text evidence="1">Belongs to the tannase family.</text>
</comment>
<dbReference type="SUPFAM" id="SSF53474">
    <property type="entry name" value="alpha/beta-Hydrolases"/>
    <property type="match status" value="1"/>
</dbReference>
<keyword evidence="10" id="KW-1185">Reference proteome</keyword>